<name>A0A485BMI9_RAOTE</name>
<dbReference type="CDD" id="cd04730">
    <property type="entry name" value="NPD_like"/>
    <property type="match status" value="1"/>
</dbReference>
<dbReference type="FunFam" id="3.20.20.70:FF:000154">
    <property type="entry name" value="Probable nitronate monooxygenase"/>
    <property type="match status" value="1"/>
</dbReference>
<keyword evidence="4" id="KW-0285">Flavoprotein</keyword>
<dbReference type="GO" id="GO:0000166">
    <property type="term" value="F:nucleotide binding"/>
    <property type="evidence" value="ECO:0007669"/>
    <property type="project" value="UniProtKB-KW"/>
</dbReference>
<keyword evidence="3" id="KW-0216">Detoxification</keyword>
<dbReference type="GO" id="GO:0018580">
    <property type="term" value="F:nitronate monooxygenase activity"/>
    <property type="evidence" value="ECO:0007669"/>
    <property type="project" value="InterPro"/>
</dbReference>
<keyword evidence="5" id="KW-0288">FMN</keyword>
<evidence type="ECO:0000256" key="5">
    <source>
        <dbReference type="ARBA" id="ARBA00022643"/>
    </source>
</evidence>
<evidence type="ECO:0000256" key="2">
    <source>
        <dbReference type="ARBA" id="ARBA00009881"/>
    </source>
</evidence>
<proteinExistence type="inferred from homology"/>
<keyword evidence="8 12" id="KW-0503">Monooxygenase</keyword>
<evidence type="ECO:0000256" key="6">
    <source>
        <dbReference type="ARBA" id="ARBA00022741"/>
    </source>
</evidence>
<dbReference type="GO" id="GO:0009636">
    <property type="term" value="P:response to toxic substance"/>
    <property type="evidence" value="ECO:0007669"/>
    <property type="project" value="UniProtKB-KW"/>
</dbReference>
<dbReference type="InterPro" id="IPR004136">
    <property type="entry name" value="NMO"/>
</dbReference>
<evidence type="ECO:0000256" key="3">
    <source>
        <dbReference type="ARBA" id="ARBA00022575"/>
    </source>
</evidence>
<evidence type="ECO:0000256" key="10">
    <source>
        <dbReference type="ARBA" id="ARBA00049401"/>
    </source>
</evidence>
<dbReference type="PANTHER" id="PTHR42747">
    <property type="entry name" value="NITRONATE MONOOXYGENASE-RELATED"/>
    <property type="match status" value="1"/>
</dbReference>
<keyword evidence="6" id="KW-0547">Nucleotide-binding</keyword>
<comment type="cofactor">
    <cofactor evidence="1">
        <name>FMN</name>
        <dbReference type="ChEBI" id="CHEBI:58210"/>
    </cofactor>
</comment>
<gene>
    <name evidence="12" type="ORF">NCTC13038_02800</name>
</gene>
<evidence type="ECO:0000256" key="11">
    <source>
        <dbReference type="ARBA" id="ARBA00067136"/>
    </source>
</evidence>
<evidence type="ECO:0000313" key="12">
    <source>
        <dbReference type="EMBL" id="VFS72808.1"/>
    </source>
</evidence>
<dbReference type="Pfam" id="PF03060">
    <property type="entry name" value="NMO"/>
    <property type="match status" value="1"/>
</dbReference>
<dbReference type="SUPFAM" id="SSF51412">
    <property type="entry name" value="Inosine monophosphate dehydrogenase (IMPDH)"/>
    <property type="match status" value="1"/>
</dbReference>
<dbReference type="PANTHER" id="PTHR42747:SF3">
    <property type="entry name" value="NITRONATE MONOOXYGENASE-RELATED"/>
    <property type="match status" value="1"/>
</dbReference>
<reference evidence="12 13" key="1">
    <citation type="submission" date="2019-03" db="EMBL/GenBank/DDBJ databases">
        <authorList>
            <consortium name="Pathogen Informatics"/>
        </authorList>
    </citation>
    <scope>NUCLEOTIDE SEQUENCE [LARGE SCALE GENOMIC DNA]</scope>
    <source>
        <strain evidence="12 13">NCTC13038</strain>
    </source>
</reference>
<sequence length="361" mass="38541">MSNRLLQQLDIVYPIIQAPMAGVSTPELAAAVSNAGGLGSLGLGASSVSQARALIDKTRRLTDRAFNVNLFCHLPAPRDEQVEARWLERLRPAFAHAGSQPPAALTEIYQTFLGHEAMLELLLELAPPVVSFHFGIPSREVILRLQERGIVTMATATSVEEARQIEAQGVDIVIAQGYEAGGHRGIFDERGDDQQLSTFTLVQSLKRAVSLPIIAAGGIMDGAGICRAMSLGAEGAQLGTAFLLCPESAADSGYRQAIKADPDPQTLLTAAISGRPARCIHNGWRALAHQVAASEIPAYPLAYAAGKALATAAKAGGDERYGAHWAGQGVGLIRELSATELMETLIHECGLRQRREKEQER</sequence>
<dbReference type="Proteomes" id="UP000332594">
    <property type="component" value="Unassembled WGS sequence"/>
</dbReference>
<dbReference type="RefSeq" id="WP_134526070.1">
    <property type="nucleotide sequence ID" value="NZ_BJNO01000001.1"/>
</dbReference>
<evidence type="ECO:0000313" key="13">
    <source>
        <dbReference type="Proteomes" id="UP000332594"/>
    </source>
</evidence>
<dbReference type="Gene3D" id="3.20.20.70">
    <property type="entry name" value="Aldolase class I"/>
    <property type="match status" value="1"/>
</dbReference>
<evidence type="ECO:0000256" key="4">
    <source>
        <dbReference type="ARBA" id="ARBA00022630"/>
    </source>
</evidence>
<comment type="similarity">
    <text evidence="2">Belongs to the nitronate monooxygenase family. NMO class I subfamily.</text>
</comment>
<organism evidence="12 13">
    <name type="scientific">Raoultella terrigena</name>
    <name type="common">Klebsiella terrigena</name>
    <dbReference type="NCBI Taxonomy" id="577"/>
    <lineage>
        <taxon>Bacteria</taxon>
        <taxon>Pseudomonadati</taxon>
        <taxon>Pseudomonadota</taxon>
        <taxon>Gammaproteobacteria</taxon>
        <taxon>Enterobacterales</taxon>
        <taxon>Enterobacteriaceae</taxon>
        <taxon>Klebsiella/Raoultella group</taxon>
        <taxon>Raoultella</taxon>
    </lineage>
</organism>
<dbReference type="EMBL" id="CAADJG010000002">
    <property type="protein sequence ID" value="VFS72808.1"/>
    <property type="molecule type" value="Genomic_DNA"/>
</dbReference>
<dbReference type="AlphaFoldDB" id="A0A485BMI9"/>
<protein>
    <recommendedName>
        <fullName evidence="11">Nitronate monooxygenase</fullName>
    </recommendedName>
    <alternativeName>
        <fullName evidence="9">Propionate 3-nitronate monooxygenase</fullName>
    </alternativeName>
</protein>
<comment type="catalytic activity">
    <reaction evidence="10">
        <text>3 propionate 3-nitronate + 3 O2 + H2O = 3 3-oxopropanoate + 2 nitrate + nitrite + H2O2 + 3 H(+)</text>
        <dbReference type="Rhea" id="RHEA:57332"/>
        <dbReference type="ChEBI" id="CHEBI:15377"/>
        <dbReference type="ChEBI" id="CHEBI:15378"/>
        <dbReference type="ChEBI" id="CHEBI:15379"/>
        <dbReference type="ChEBI" id="CHEBI:16240"/>
        <dbReference type="ChEBI" id="CHEBI:16301"/>
        <dbReference type="ChEBI" id="CHEBI:17632"/>
        <dbReference type="ChEBI" id="CHEBI:33190"/>
        <dbReference type="ChEBI" id="CHEBI:136067"/>
    </reaction>
</comment>
<evidence type="ECO:0000256" key="7">
    <source>
        <dbReference type="ARBA" id="ARBA00023002"/>
    </source>
</evidence>
<dbReference type="InterPro" id="IPR013785">
    <property type="entry name" value="Aldolase_TIM"/>
</dbReference>
<evidence type="ECO:0000256" key="1">
    <source>
        <dbReference type="ARBA" id="ARBA00001917"/>
    </source>
</evidence>
<evidence type="ECO:0000256" key="8">
    <source>
        <dbReference type="ARBA" id="ARBA00023033"/>
    </source>
</evidence>
<accession>A0A485BMI9</accession>
<evidence type="ECO:0000256" key="9">
    <source>
        <dbReference type="ARBA" id="ARBA00031155"/>
    </source>
</evidence>
<keyword evidence="7 12" id="KW-0560">Oxidoreductase</keyword>